<keyword evidence="7" id="KW-1185">Reference proteome</keyword>
<dbReference type="GO" id="GO:0003723">
    <property type="term" value="F:RNA binding"/>
    <property type="evidence" value="ECO:0007669"/>
    <property type="project" value="UniProtKB-UniRule"/>
</dbReference>
<comment type="caution">
    <text evidence="6">The sequence shown here is derived from an EMBL/GenBank/DDBJ whole genome shotgun (WGS) entry which is preliminary data.</text>
</comment>
<keyword evidence="3" id="KW-0694">RNA-binding</keyword>
<name>A0AAW1P6B5_9CHLO</name>
<evidence type="ECO:0000313" key="7">
    <source>
        <dbReference type="Proteomes" id="UP001465755"/>
    </source>
</evidence>
<dbReference type="InterPro" id="IPR012677">
    <property type="entry name" value="Nucleotide-bd_a/b_plait_sf"/>
</dbReference>
<evidence type="ECO:0000313" key="6">
    <source>
        <dbReference type="EMBL" id="KAK9805991.1"/>
    </source>
</evidence>
<dbReference type="PANTHER" id="PTHR13948:SF3">
    <property type="entry name" value="FI21118P1"/>
    <property type="match status" value="1"/>
</dbReference>
<dbReference type="EMBL" id="JALJOQ010000039">
    <property type="protein sequence ID" value="KAK9805991.1"/>
    <property type="molecule type" value="Genomic_DNA"/>
</dbReference>
<dbReference type="GO" id="GO:0005634">
    <property type="term" value="C:nucleus"/>
    <property type="evidence" value="ECO:0007669"/>
    <property type="project" value="UniProtKB-SubCell"/>
</dbReference>
<feature type="compositionally biased region" description="Polar residues" evidence="4">
    <location>
        <begin position="394"/>
        <end position="414"/>
    </location>
</feature>
<dbReference type="PANTHER" id="PTHR13948">
    <property type="entry name" value="RNA-BINDING PROTEIN"/>
    <property type="match status" value="1"/>
</dbReference>
<feature type="compositionally biased region" description="Polar residues" evidence="4">
    <location>
        <begin position="568"/>
        <end position="579"/>
    </location>
</feature>
<dbReference type="CDD" id="cd16166">
    <property type="entry name" value="OCRE_SUA_like"/>
    <property type="match status" value="1"/>
</dbReference>
<dbReference type="Proteomes" id="UP001465755">
    <property type="component" value="Unassembled WGS sequence"/>
</dbReference>
<feature type="compositionally biased region" description="Basic and acidic residues" evidence="4">
    <location>
        <begin position="97"/>
        <end position="123"/>
    </location>
</feature>
<protein>
    <recommendedName>
        <fullName evidence="5">RRM domain-containing protein</fullName>
    </recommendedName>
</protein>
<evidence type="ECO:0000256" key="3">
    <source>
        <dbReference type="PROSITE-ProRule" id="PRU00176"/>
    </source>
</evidence>
<organism evidence="6 7">
    <name type="scientific">Symbiochloris irregularis</name>
    <dbReference type="NCBI Taxonomy" id="706552"/>
    <lineage>
        <taxon>Eukaryota</taxon>
        <taxon>Viridiplantae</taxon>
        <taxon>Chlorophyta</taxon>
        <taxon>core chlorophytes</taxon>
        <taxon>Trebouxiophyceae</taxon>
        <taxon>Trebouxiales</taxon>
        <taxon>Trebouxiaceae</taxon>
        <taxon>Symbiochloris</taxon>
    </lineage>
</organism>
<gene>
    <name evidence="6" type="ORF">WJX73_001355</name>
</gene>
<dbReference type="CDD" id="cd00590">
    <property type="entry name" value="RRM_SF"/>
    <property type="match status" value="1"/>
</dbReference>
<dbReference type="SMART" id="SM00360">
    <property type="entry name" value="RRM"/>
    <property type="match status" value="2"/>
</dbReference>
<proteinExistence type="predicted"/>
<feature type="domain" description="RRM" evidence="5">
    <location>
        <begin position="272"/>
        <end position="352"/>
    </location>
</feature>
<dbReference type="InterPro" id="IPR041591">
    <property type="entry name" value="OCRE"/>
</dbReference>
<keyword evidence="2" id="KW-0539">Nucleus</keyword>
<dbReference type="SUPFAM" id="SSF54928">
    <property type="entry name" value="RNA-binding domain, RBD"/>
    <property type="match status" value="2"/>
</dbReference>
<dbReference type="Pfam" id="PF00076">
    <property type="entry name" value="RRM_1"/>
    <property type="match status" value="2"/>
</dbReference>
<sequence>MTAAGGSRSRSKTRSKSRSPENHRHKYRRHRRNDSSDKRISRGTRSRSRERSHSRDSHHRRSRHSHRHHRRSSRSRSRDRRRHSRDSRRRSYSHSPGHHDQAGWRAERWDHSSYHRQQEHDHQQGNNGEPYNSYGGSLAAGLDGVGEDEEMRRHQAHWMQPTKIIIARGIPTDKEEAALLQSLSAWPGLVSARTSKDAATGLSKGVAHLVFDSVESAQRLMDDHVDKAIEIDGAPLSMQGINFLRRTQCYQCSTDRPANPQKVTDASDAPSPILRASGLEPSTSEQQLTDLFSRYGALREVRMIQDKFTGAPRGIAFVQFNTVDDATKVLKLLQNTTAEGQSTPLRLVYAKDRQSERVLEPPPPSGPAADALQAAQAMQNYSTWQPLEYEEAAAQNTDQSQGDHAQQQARPQSQEGAEAAGAAEAGFVYDSNSGYYYDASSGYYYDANSGLYYHQDTQSWYSQDATTGEMTPAAAGTSSAAEATIAATNSAVAEVQALASLTAPEISHDPTTTPAPMAKKRGAIIGSAPQLNAQGLMAAAELAKEKEAARLKQEAAAVRRAKAAAATPGSSSTLQGRPT</sequence>
<dbReference type="InterPro" id="IPR035979">
    <property type="entry name" value="RBD_domain_sf"/>
</dbReference>
<feature type="region of interest" description="Disordered" evidence="4">
    <location>
        <begin position="1"/>
        <end position="138"/>
    </location>
</feature>
<dbReference type="GO" id="GO:0000398">
    <property type="term" value="P:mRNA splicing, via spliceosome"/>
    <property type="evidence" value="ECO:0007669"/>
    <property type="project" value="TreeGrafter"/>
</dbReference>
<evidence type="ECO:0000256" key="2">
    <source>
        <dbReference type="ARBA" id="ARBA00023242"/>
    </source>
</evidence>
<evidence type="ECO:0000259" key="5">
    <source>
        <dbReference type="PROSITE" id="PS50102"/>
    </source>
</evidence>
<feature type="compositionally biased region" description="Basic residues" evidence="4">
    <location>
        <begin position="56"/>
        <end position="92"/>
    </location>
</feature>
<comment type="subcellular location">
    <subcellularLocation>
        <location evidence="1">Nucleus</location>
    </subcellularLocation>
</comment>
<accession>A0AAW1P6B5</accession>
<reference evidence="6 7" key="1">
    <citation type="journal article" date="2024" name="Nat. Commun.">
        <title>Phylogenomics reveals the evolutionary origins of lichenization in chlorophyte algae.</title>
        <authorList>
            <person name="Puginier C."/>
            <person name="Libourel C."/>
            <person name="Otte J."/>
            <person name="Skaloud P."/>
            <person name="Haon M."/>
            <person name="Grisel S."/>
            <person name="Petersen M."/>
            <person name="Berrin J.G."/>
            <person name="Delaux P.M."/>
            <person name="Dal Grande F."/>
            <person name="Keller J."/>
        </authorList>
    </citation>
    <scope>NUCLEOTIDE SEQUENCE [LARGE SCALE GENOMIC DNA]</scope>
    <source>
        <strain evidence="6 7">SAG 2036</strain>
    </source>
</reference>
<feature type="region of interest" description="Disordered" evidence="4">
    <location>
        <begin position="393"/>
        <end position="419"/>
    </location>
</feature>
<evidence type="ECO:0000256" key="1">
    <source>
        <dbReference type="ARBA" id="ARBA00004123"/>
    </source>
</evidence>
<dbReference type="InterPro" id="IPR035623">
    <property type="entry name" value="SUA-like_OCRE"/>
</dbReference>
<dbReference type="Gene3D" id="3.30.70.330">
    <property type="match status" value="2"/>
</dbReference>
<dbReference type="Pfam" id="PF17780">
    <property type="entry name" value="OCRE"/>
    <property type="match status" value="1"/>
</dbReference>
<feature type="compositionally biased region" description="Basic residues" evidence="4">
    <location>
        <begin position="9"/>
        <end position="32"/>
    </location>
</feature>
<dbReference type="InterPro" id="IPR000504">
    <property type="entry name" value="RRM_dom"/>
</dbReference>
<feature type="region of interest" description="Disordered" evidence="4">
    <location>
        <begin position="560"/>
        <end position="579"/>
    </location>
</feature>
<dbReference type="AlphaFoldDB" id="A0AAW1P6B5"/>
<dbReference type="PROSITE" id="PS50102">
    <property type="entry name" value="RRM"/>
    <property type="match status" value="1"/>
</dbReference>
<evidence type="ECO:0000256" key="4">
    <source>
        <dbReference type="SAM" id="MobiDB-lite"/>
    </source>
</evidence>